<comment type="caution">
    <text evidence="1">The sequence shown here is derived from an EMBL/GenBank/DDBJ whole genome shotgun (WGS) entry which is preliminary data.</text>
</comment>
<dbReference type="AlphaFoldDB" id="A0A9W7T8C8"/>
<dbReference type="EMBL" id="JAFHDT010000022">
    <property type="protein sequence ID" value="KAI7793603.1"/>
    <property type="molecule type" value="Genomic_DNA"/>
</dbReference>
<dbReference type="Proteomes" id="UP001059041">
    <property type="component" value="Linkage Group LG22"/>
</dbReference>
<protein>
    <submittedName>
        <fullName evidence="1">Uncharacterized protein</fullName>
    </submittedName>
</protein>
<evidence type="ECO:0000313" key="2">
    <source>
        <dbReference type="Proteomes" id="UP001059041"/>
    </source>
</evidence>
<reference evidence="1" key="1">
    <citation type="submission" date="2021-02" db="EMBL/GenBank/DDBJ databases">
        <title>Comparative genomics reveals that relaxation of natural selection precedes convergent phenotypic evolution of cavefish.</title>
        <authorList>
            <person name="Peng Z."/>
        </authorList>
    </citation>
    <scope>NUCLEOTIDE SEQUENCE</scope>
    <source>
        <tissue evidence="1">Muscle</tissue>
    </source>
</reference>
<keyword evidence="2" id="KW-1185">Reference proteome</keyword>
<feature type="non-terminal residue" evidence="1">
    <location>
        <position position="101"/>
    </location>
</feature>
<sequence length="101" mass="10936">KREAKHVKACGEGVGALVHQPSVQIISEDTHTHIYTDEVQAGLSGSDGAVSCWCDRCPLDGHAETFLHEGVCKHNAVIKDKDGDVGVACRSEEDLRLSRVR</sequence>
<organism evidence="1 2">
    <name type="scientific">Triplophysa rosa</name>
    <name type="common">Cave loach</name>
    <dbReference type="NCBI Taxonomy" id="992332"/>
    <lineage>
        <taxon>Eukaryota</taxon>
        <taxon>Metazoa</taxon>
        <taxon>Chordata</taxon>
        <taxon>Craniata</taxon>
        <taxon>Vertebrata</taxon>
        <taxon>Euteleostomi</taxon>
        <taxon>Actinopterygii</taxon>
        <taxon>Neopterygii</taxon>
        <taxon>Teleostei</taxon>
        <taxon>Ostariophysi</taxon>
        <taxon>Cypriniformes</taxon>
        <taxon>Nemacheilidae</taxon>
        <taxon>Triplophysa</taxon>
    </lineage>
</organism>
<gene>
    <name evidence="1" type="ORF">IRJ41_025127</name>
</gene>
<evidence type="ECO:0000313" key="1">
    <source>
        <dbReference type="EMBL" id="KAI7793603.1"/>
    </source>
</evidence>
<proteinExistence type="predicted"/>
<accession>A0A9W7T8C8</accession>
<name>A0A9W7T8C8_TRIRA</name>